<evidence type="ECO:0000313" key="1">
    <source>
        <dbReference type="EMBL" id="MDQ0436465.1"/>
    </source>
</evidence>
<keyword evidence="2" id="KW-1185">Reference proteome</keyword>
<accession>A0ABU0H3V8</accession>
<proteinExistence type="predicted"/>
<dbReference type="EMBL" id="JAUSVO010000001">
    <property type="protein sequence ID" value="MDQ0436465.1"/>
    <property type="molecule type" value="Genomic_DNA"/>
</dbReference>
<evidence type="ECO:0000313" key="2">
    <source>
        <dbReference type="Proteomes" id="UP001241603"/>
    </source>
</evidence>
<gene>
    <name evidence="1" type="ORF">QO014_000835</name>
</gene>
<dbReference type="RefSeq" id="WP_266347376.1">
    <property type="nucleotide sequence ID" value="NZ_JAPKNG010000001.1"/>
</dbReference>
<protein>
    <submittedName>
        <fullName evidence="1">Uncharacterized protein</fullName>
    </submittedName>
</protein>
<reference evidence="1 2" key="1">
    <citation type="submission" date="2023-07" db="EMBL/GenBank/DDBJ databases">
        <title>Genomic Encyclopedia of Type Strains, Phase IV (KMG-IV): sequencing the most valuable type-strain genomes for metagenomic binning, comparative biology and taxonomic classification.</title>
        <authorList>
            <person name="Goeker M."/>
        </authorList>
    </citation>
    <scope>NUCLEOTIDE SEQUENCE [LARGE SCALE GENOMIC DNA]</scope>
    <source>
        <strain evidence="1 2">B6-8</strain>
    </source>
</reference>
<organism evidence="1 2">
    <name type="scientific">Kaistia dalseonensis</name>
    <dbReference type="NCBI Taxonomy" id="410840"/>
    <lineage>
        <taxon>Bacteria</taxon>
        <taxon>Pseudomonadati</taxon>
        <taxon>Pseudomonadota</taxon>
        <taxon>Alphaproteobacteria</taxon>
        <taxon>Hyphomicrobiales</taxon>
        <taxon>Kaistiaceae</taxon>
        <taxon>Kaistia</taxon>
    </lineage>
</organism>
<name>A0ABU0H3V8_9HYPH</name>
<sequence>MTTTDGTIDPDQNVDLYLSDIHNFFQTPEVDPFLGDNIEASGIDQLMDTLNARRRGHKRLSSITIHLPAAMIMADLPARTRAAIDIYCNTQIRLAVQKKREVWLEGWRALRIGSVFWIVCLGLSLLSEQLFSIHGGFGRLFSEGFIIAGWVGLWRPAELLLYEWRPYRREIELYEAIKRMQLRIVPRTDKPIGLPTPPDTMALI</sequence>
<dbReference type="Proteomes" id="UP001241603">
    <property type="component" value="Unassembled WGS sequence"/>
</dbReference>
<comment type="caution">
    <text evidence="1">The sequence shown here is derived from an EMBL/GenBank/DDBJ whole genome shotgun (WGS) entry which is preliminary data.</text>
</comment>